<feature type="transmembrane region" description="Helical" evidence="5">
    <location>
        <begin position="419"/>
        <end position="437"/>
    </location>
</feature>
<dbReference type="OrthoDB" id="3900342at2759"/>
<keyword evidence="3 5" id="KW-1133">Transmembrane helix</keyword>
<sequence>MWATIFRKRAVDEQFLRHSEWARRLGIPLVLSLASIKSISLLLFIILPLSLTQLAGPSTVFALIFTFFVVFLAANHQSELSCAMPKNCVQYHFAFSLFGEFPAFLIAWFSLADYIVQAALFCRSWAQHFNALFRGLPAKSLTFQLFSEDSEILSSKYDWLCVLAAVMTFTLLLCSLRVVGTICVSLLIVTMLIASSCSLVAFFHLDPENWLNANFFGFGLKGVLYSICALTACYTGVESTSCLLEETKNPRKRITSVLNFLVVSLTIVFFVLALVFSLSTNVAQLDDNILIPEVFTILNIPAARSPRLVLKRFPMIHTTSTTTTYTITNTTFTNHFRSHHESGFQRMRYMLSVCSVCALSGGVLASFLPATRVIAALSHDKLLPYAKDKSTKSPYFAVFLCTVLVSMTTIFQTRVLTDFVIFCAPIKLMITIILTYFQHYLPEPIGIPEETSSYKSIGKKRVRVRIDDGVSIEESIRSDDESMVSRSTFDTTAFLYLKATRMETDRLQKKLERQQERQNFLPKSVSQYHSIPTTSKHLHNCVAEQCVDRGADEDNSLGSDDIHLFTSEDQEVPFFTDNNCVHRGNTPSLMVSSSTYRKARILLILFMVCTSVASVYIRVFARSDETSFAYIFSGVFLIVIVLVAISICKLQTNDYLHKRTSRVPLFPMVSLVSLFLLTVSLFGSIPIETVKHLGFIILIGVLNYALYGYRHSSQRNRRCVVIQNQCSRSETRDEQYFPIIGDDNSSQM</sequence>
<organism evidence="7 8">
    <name type="scientific">Caenorhabditis angaria</name>
    <dbReference type="NCBI Taxonomy" id="860376"/>
    <lineage>
        <taxon>Eukaryota</taxon>
        <taxon>Metazoa</taxon>
        <taxon>Ecdysozoa</taxon>
        <taxon>Nematoda</taxon>
        <taxon>Chromadorea</taxon>
        <taxon>Rhabditida</taxon>
        <taxon>Rhabditina</taxon>
        <taxon>Rhabditomorpha</taxon>
        <taxon>Rhabditoidea</taxon>
        <taxon>Rhabditidae</taxon>
        <taxon>Peloderinae</taxon>
        <taxon>Caenorhabditis</taxon>
    </lineage>
</organism>
<feature type="transmembrane region" description="Helical" evidence="5">
    <location>
        <begin position="93"/>
        <end position="111"/>
    </location>
</feature>
<dbReference type="InterPro" id="IPR004841">
    <property type="entry name" value="AA-permease/SLC12A_dom"/>
</dbReference>
<dbReference type="Pfam" id="PF00324">
    <property type="entry name" value="AA_permease"/>
    <property type="match status" value="1"/>
</dbReference>
<evidence type="ECO:0000313" key="7">
    <source>
        <dbReference type="EMBL" id="CAI5442584.1"/>
    </source>
</evidence>
<keyword evidence="2 5" id="KW-0812">Transmembrane</keyword>
<feature type="transmembrane region" description="Helical" evidence="5">
    <location>
        <begin position="627"/>
        <end position="645"/>
    </location>
</feature>
<feature type="transmembrane region" description="Helical" evidence="5">
    <location>
        <begin position="665"/>
        <end position="687"/>
    </location>
</feature>
<evidence type="ECO:0000259" key="6">
    <source>
        <dbReference type="Pfam" id="PF00324"/>
    </source>
</evidence>
<dbReference type="PANTHER" id="PTHR43243:SF20">
    <property type="entry name" value="CATIONIC AMINO ACID TRANSPORTER 3"/>
    <property type="match status" value="1"/>
</dbReference>
<feature type="transmembrane region" description="Helical" evidence="5">
    <location>
        <begin position="183"/>
        <end position="203"/>
    </location>
</feature>
<dbReference type="EMBL" id="CANHGI010000002">
    <property type="protein sequence ID" value="CAI5442584.1"/>
    <property type="molecule type" value="Genomic_DNA"/>
</dbReference>
<evidence type="ECO:0000256" key="2">
    <source>
        <dbReference type="ARBA" id="ARBA00022692"/>
    </source>
</evidence>
<keyword evidence="4 5" id="KW-0472">Membrane</keyword>
<gene>
    <name evidence="7" type="ORF">CAMP_LOCUS5221</name>
</gene>
<proteinExistence type="predicted"/>
<feature type="transmembrane region" description="Helical" evidence="5">
    <location>
        <begin position="601"/>
        <end position="621"/>
    </location>
</feature>
<dbReference type="GO" id="GO:0015171">
    <property type="term" value="F:amino acid transmembrane transporter activity"/>
    <property type="evidence" value="ECO:0007669"/>
    <property type="project" value="TreeGrafter"/>
</dbReference>
<feature type="domain" description="Amino acid permease/ SLC12A" evidence="6">
    <location>
        <begin position="38"/>
        <end position="407"/>
    </location>
</feature>
<feature type="transmembrane region" description="Helical" evidence="5">
    <location>
        <begin position="215"/>
        <end position="237"/>
    </location>
</feature>
<comment type="caution">
    <text evidence="7">The sequence shown here is derived from an EMBL/GenBank/DDBJ whole genome shotgun (WGS) entry which is preliminary data.</text>
</comment>
<protein>
    <recommendedName>
        <fullName evidence="6">Amino acid permease/ SLC12A domain-containing protein</fullName>
    </recommendedName>
</protein>
<feature type="transmembrane region" description="Helical" evidence="5">
    <location>
        <begin position="395"/>
        <end position="413"/>
    </location>
</feature>
<dbReference type="Proteomes" id="UP001152747">
    <property type="component" value="Unassembled WGS sequence"/>
</dbReference>
<feature type="transmembrane region" description="Helical" evidence="5">
    <location>
        <begin position="25"/>
        <end position="48"/>
    </location>
</feature>
<dbReference type="PANTHER" id="PTHR43243">
    <property type="entry name" value="INNER MEMBRANE TRANSPORTER YGJI-RELATED"/>
    <property type="match status" value="1"/>
</dbReference>
<evidence type="ECO:0000256" key="3">
    <source>
        <dbReference type="ARBA" id="ARBA00022989"/>
    </source>
</evidence>
<evidence type="ECO:0000256" key="4">
    <source>
        <dbReference type="ARBA" id="ARBA00023136"/>
    </source>
</evidence>
<feature type="transmembrane region" description="Helical" evidence="5">
    <location>
        <begin position="693"/>
        <end position="709"/>
    </location>
</feature>
<reference evidence="7" key="1">
    <citation type="submission" date="2022-11" db="EMBL/GenBank/DDBJ databases">
        <authorList>
            <person name="Kikuchi T."/>
        </authorList>
    </citation>
    <scope>NUCLEOTIDE SEQUENCE</scope>
    <source>
        <strain evidence="7">PS1010</strain>
    </source>
</reference>
<evidence type="ECO:0000256" key="1">
    <source>
        <dbReference type="ARBA" id="ARBA00004141"/>
    </source>
</evidence>
<evidence type="ECO:0000313" key="8">
    <source>
        <dbReference type="Proteomes" id="UP001152747"/>
    </source>
</evidence>
<keyword evidence="8" id="KW-1185">Reference proteome</keyword>
<name>A0A9P1MW86_9PELO</name>
<feature type="transmembrane region" description="Helical" evidence="5">
    <location>
        <begin position="349"/>
        <end position="374"/>
    </location>
</feature>
<dbReference type="Gene3D" id="1.20.1740.10">
    <property type="entry name" value="Amino acid/polyamine transporter I"/>
    <property type="match status" value="2"/>
</dbReference>
<comment type="subcellular location">
    <subcellularLocation>
        <location evidence="1">Membrane</location>
        <topology evidence="1">Multi-pass membrane protein</topology>
    </subcellularLocation>
</comment>
<dbReference type="GO" id="GO:0005886">
    <property type="term" value="C:plasma membrane"/>
    <property type="evidence" value="ECO:0007669"/>
    <property type="project" value="TreeGrafter"/>
</dbReference>
<feature type="transmembrane region" description="Helical" evidence="5">
    <location>
        <begin position="54"/>
        <end position="73"/>
    </location>
</feature>
<accession>A0A9P1MW86</accession>
<dbReference type="AlphaFoldDB" id="A0A9P1MW86"/>
<feature type="transmembrane region" description="Helical" evidence="5">
    <location>
        <begin position="257"/>
        <end position="278"/>
    </location>
</feature>
<evidence type="ECO:0000256" key="5">
    <source>
        <dbReference type="SAM" id="Phobius"/>
    </source>
</evidence>
<feature type="transmembrane region" description="Helical" evidence="5">
    <location>
        <begin position="157"/>
        <end position="176"/>
    </location>
</feature>